<protein>
    <recommendedName>
        <fullName evidence="2">SGNH hydrolase-type esterase domain-containing protein</fullName>
    </recommendedName>
</protein>
<dbReference type="EMBL" id="JAAAIP010001260">
    <property type="protein sequence ID" value="KAG0308644.1"/>
    <property type="molecule type" value="Genomic_DNA"/>
</dbReference>
<reference evidence="3" key="1">
    <citation type="journal article" date="2020" name="Fungal Divers.">
        <title>Resolving the Mortierellaceae phylogeny through synthesis of multi-gene phylogenetics and phylogenomics.</title>
        <authorList>
            <person name="Vandepol N."/>
            <person name="Liber J."/>
            <person name="Desiro A."/>
            <person name="Na H."/>
            <person name="Kennedy M."/>
            <person name="Barry K."/>
            <person name="Grigoriev I.V."/>
            <person name="Miller A.N."/>
            <person name="O'Donnell K."/>
            <person name="Stajich J.E."/>
            <person name="Bonito G."/>
        </authorList>
    </citation>
    <scope>NUCLEOTIDE SEQUENCE</scope>
    <source>
        <strain evidence="3">REB-010B</strain>
    </source>
</reference>
<evidence type="ECO:0000313" key="4">
    <source>
        <dbReference type="Proteomes" id="UP000738325"/>
    </source>
</evidence>
<feature type="compositionally biased region" description="Low complexity" evidence="1">
    <location>
        <begin position="124"/>
        <end position="157"/>
    </location>
</feature>
<dbReference type="Gene3D" id="3.40.50.1110">
    <property type="entry name" value="SGNH hydrolase"/>
    <property type="match status" value="1"/>
</dbReference>
<feature type="region of interest" description="Disordered" evidence="1">
    <location>
        <begin position="1"/>
        <end position="65"/>
    </location>
</feature>
<dbReference type="PANTHER" id="PTHR14209:SF19">
    <property type="entry name" value="ISOAMYL ACETATE-HYDROLYZING ESTERASE 1 HOMOLOG"/>
    <property type="match status" value="1"/>
</dbReference>
<evidence type="ECO:0000256" key="1">
    <source>
        <dbReference type="SAM" id="MobiDB-lite"/>
    </source>
</evidence>
<organism evidence="3 4">
    <name type="scientific">Dissophora globulifera</name>
    <dbReference type="NCBI Taxonomy" id="979702"/>
    <lineage>
        <taxon>Eukaryota</taxon>
        <taxon>Fungi</taxon>
        <taxon>Fungi incertae sedis</taxon>
        <taxon>Mucoromycota</taxon>
        <taxon>Mortierellomycotina</taxon>
        <taxon>Mortierellomycetes</taxon>
        <taxon>Mortierellales</taxon>
        <taxon>Mortierellaceae</taxon>
        <taxon>Dissophora</taxon>
    </lineage>
</organism>
<comment type="caution">
    <text evidence="3">The sequence shown here is derived from an EMBL/GenBank/DDBJ whole genome shotgun (WGS) entry which is preliminary data.</text>
</comment>
<keyword evidence="4" id="KW-1185">Reference proteome</keyword>
<feature type="region of interest" description="Disordered" evidence="1">
    <location>
        <begin position="208"/>
        <end position="241"/>
    </location>
</feature>
<proteinExistence type="predicted"/>
<dbReference type="InterPro" id="IPR045136">
    <property type="entry name" value="Iah1-like"/>
</dbReference>
<accession>A0A9P6QZL0</accession>
<dbReference type="AlphaFoldDB" id="A0A9P6QZL0"/>
<dbReference type="Pfam" id="PF13472">
    <property type="entry name" value="Lipase_GDSL_2"/>
    <property type="match status" value="1"/>
</dbReference>
<dbReference type="CDD" id="cd01838">
    <property type="entry name" value="Isoamyl_acetate_hydrolase_like"/>
    <property type="match status" value="1"/>
</dbReference>
<name>A0A9P6QZL0_9FUNG</name>
<evidence type="ECO:0000259" key="2">
    <source>
        <dbReference type="Pfam" id="PF13472"/>
    </source>
</evidence>
<dbReference type="OrthoDB" id="671439at2759"/>
<gene>
    <name evidence="3" type="ORF">BGZ99_001103</name>
</gene>
<dbReference type="InterPro" id="IPR013830">
    <property type="entry name" value="SGNH_hydro"/>
</dbReference>
<dbReference type="InterPro" id="IPR036514">
    <property type="entry name" value="SGNH_hydro_sf"/>
</dbReference>
<feature type="compositionally biased region" description="Basic and acidic residues" evidence="1">
    <location>
        <begin position="1"/>
        <end position="11"/>
    </location>
</feature>
<feature type="compositionally biased region" description="Basic and acidic residues" evidence="1">
    <location>
        <begin position="32"/>
        <end position="46"/>
    </location>
</feature>
<feature type="region of interest" description="Disordered" evidence="1">
    <location>
        <begin position="105"/>
        <end position="180"/>
    </location>
</feature>
<sequence>MSQGDSVHEANSKINSSSSSSSSSSGISSRRNSSDSKSFADKDRWQQQRRHRHRRGSWDLDSGQRSLSPWSRWQLVLKLLLYGIVLPTAIIYVLQRVDHSLKSQNDGLTGGEGLHGGMRRDSVQQQQPQQQQQHQQQQQQQRPSWQQHRQQQHQQRSVRYQGGEKGYESSSNSSSSSWSSRITNCCPWKETLSSWGLALRNRHLDRHHRLHPSPEPQLRVRNQQQQQQQQQASSQQQQRHRQLFDSMVHQTFFDSFVLFGDSITQYSFDVHEQGFGAQLAHLFQRRLDLINRGFSGYTSEQAIHLLPQLLPHAATQPTLSLQQDQNSQSSYPLSPPKIQFLTIFFGANDACLSPSPQHVDLDRYERNMRTLIDMVHDPSSPTYSPETRIIIICPPPIDEARWEIRRKERGLPMDRDEEVTKQYAETCLRIGREYAARNGQQQQQQQRQVDVIDTWGIMMHKVKAGDMTLDDYLKDGLHLASAGNNVIFEEIMKVVRGRYPEWDPETMSMHAPWWGDLDRQHPEIDLLICGNKPIPSS</sequence>
<dbReference type="Proteomes" id="UP000738325">
    <property type="component" value="Unassembled WGS sequence"/>
</dbReference>
<evidence type="ECO:0000313" key="3">
    <source>
        <dbReference type="EMBL" id="KAG0308644.1"/>
    </source>
</evidence>
<feature type="compositionally biased region" description="Low complexity" evidence="1">
    <location>
        <begin position="223"/>
        <end position="237"/>
    </location>
</feature>
<dbReference type="SUPFAM" id="SSF52266">
    <property type="entry name" value="SGNH hydrolase"/>
    <property type="match status" value="1"/>
</dbReference>
<feature type="compositionally biased region" description="Low complexity" evidence="1">
    <location>
        <begin position="12"/>
        <end position="31"/>
    </location>
</feature>
<dbReference type="PANTHER" id="PTHR14209">
    <property type="entry name" value="ISOAMYL ACETATE-HYDROLYZING ESTERASE 1"/>
    <property type="match status" value="1"/>
</dbReference>
<feature type="domain" description="SGNH hydrolase-type esterase" evidence="2">
    <location>
        <begin position="258"/>
        <end position="484"/>
    </location>
</feature>
<feature type="compositionally biased region" description="Low complexity" evidence="1">
    <location>
        <begin position="169"/>
        <end position="180"/>
    </location>
</feature>